<dbReference type="GO" id="GO:0004458">
    <property type="term" value="F:D-lactate dehydrogenase (cytochrome) activity"/>
    <property type="evidence" value="ECO:0007669"/>
    <property type="project" value="UniProtKB-EC"/>
</dbReference>
<dbReference type="GO" id="GO:0051536">
    <property type="term" value="F:iron-sulfur cluster binding"/>
    <property type="evidence" value="ECO:0007669"/>
    <property type="project" value="UniProtKB-KW"/>
</dbReference>
<evidence type="ECO:0000256" key="7">
    <source>
        <dbReference type="ARBA" id="ARBA00023002"/>
    </source>
</evidence>
<evidence type="ECO:0000256" key="9">
    <source>
        <dbReference type="ARBA" id="ARBA00023014"/>
    </source>
</evidence>
<feature type="domain" description="FAD-binding PCMH-type" evidence="12">
    <location>
        <begin position="35"/>
        <end position="264"/>
    </location>
</feature>
<dbReference type="Pfam" id="PF02754">
    <property type="entry name" value="CCG"/>
    <property type="match status" value="1"/>
</dbReference>
<dbReference type="PANTHER" id="PTHR11748">
    <property type="entry name" value="D-LACTATE DEHYDROGENASE"/>
    <property type="match status" value="1"/>
</dbReference>
<keyword evidence="6" id="KW-0809">Transit peptide</keyword>
<dbReference type="Pfam" id="PF13183">
    <property type="entry name" value="Fer4_8"/>
    <property type="match status" value="1"/>
</dbReference>
<evidence type="ECO:0000256" key="6">
    <source>
        <dbReference type="ARBA" id="ARBA00022946"/>
    </source>
</evidence>
<evidence type="ECO:0000256" key="4">
    <source>
        <dbReference type="ARBA" id="ARBA00022723"/>
    </source>
</evidence>
<reference evidence="13 15" key="1">
    <citation type="submission" date="2017-06" db="EMBL/GenBank/DDBJ databases">
        <title>Complete genome of Francisella adeliensis.</title>
        <authorList>
            <person name="Vallesi A."/>
            <person name="Sjodin A."/>
        </authorList>
    </citation>
    <scope>NUCLEOTIDE SEQUENCE [LARGE SCALE GENOMIC DNA]</scope>
    <source>
        <strain evidence="13 15">FDC440</strain>
    </source>
</reference>
<evidence type="ECO:0000313" key="13">
    <source>
        <dbReference type="EMBL" id="AXA33744.1"/>
    </source>
</evidence>
<dbReference type="InterPro" id="IPR016167">
    <property type="entry name" value="FAD-bd_PCMH_sub1"/>
</dbReference>
<dbReference type="Gene3D" id="3.30.43.10">
    <property type="entry name" value="Uridine Diphospho-n-acetylenolpyruvylglucosamine Reductase, domain 2"/>
    <property type="match status" value="1"/>
</dbReference>
<keyword evidence="7" id="KW-0560">Oxidoreductase</keyword>
<name>A0A2Z4XYB8_9GAMM</name>
<dbReference type="PROSITE" id="PS51387">
    <property type="entry name" value="FAD_PCMH"/>
    <property type="match status" value="1"/>
</dbReference>
<dbReference type="GO" id="GO:0046872">
    <property type="term" value="F:metal ion binding"/>
    <property type="evidence" value="ECO:0007669"/>
    <property type="project" value="UniProtKB-KW"/>
</dbReference>
<dbReference type="OrthoDB" id="9811557at2"/>
<dbReference type="InterPro" id="IPR006094">
    <property type="entry name" value="Oxid_FAD_bind_N"/>
</dbReference>
<dbReference type="Gene3D" id="3.30.70.2740">
    <property type="match status" value="1"/>
</dbReference>
<dbReference type="Gene3D" id="3.30.70.2190">
    <property type="match status" value="1"/>
</dbReference>
<dbReference type="InterPro" id="IPR017896">
    <property type="entry name" value="4Fe4S_Fe-S-bd"/>
</dbReference>
<dbReference type="Gene3D" id="1.10.1060.10">
    <property type="entry name" value="Alpha-helical ferredoxin"/>
    <property type="match status" value="1"/>
</dbReference>
<evidence type="ECO:0000256" key="8">
    <source>
        <dbReference type="ARBA" id="ARBA00023004"/>
    </source>
</evidence>
<dbReference type="SUPFAM" id="SSF56176">
    <property type="entry name" value="FAD-binding/transporter-associated domain-like"/>
    <property type="match status" value="1"/>
</dbReference>
<keyword evidence="9" id="KW-0411">Iron-sulfur</keyword>
<dbReference type="AlphaFoldDB" id="A0A2Z4XYB8"/>
<accession>A0A2Z4XYB8</accession>
<dbReference type="Gene3D" id="3.30.465.10">
    <property type="match status" value="1"/>
</dbReference>
<evidence type="ECO:0000256" key="1">
    <source>
        <dbReference type="ARBA" id="ARBA00001974"/>
    </source>
</evidence>
<feature type="domain" description="4Fe-4S ferredoxin-type" evidence="11">
    <location>
        <begin position="527"/>
        <end position="559"/>
    </location>
</feature>
<evidence type="ECO:0000256" key="2">
    <source>
        <dbReference type="ARBA" id="ARBA00008000"/>
    </source>
</evidence>
<evidence type="ECO:0000256" key="10">
    <source>
        <dbReference type="ARBA" id="ARBA00038897"/>
    </source>
</evidence>
<keyword evidence="8" id="KW-0408">Iron</keyword>
<keyword evidence="3" id="KW-0285">Flavoprotein</keyword>
<dbReference type="InterPro" id="IPR016166">
    <property type="entry name" value="FAD-bd_PCMH"/>
</dbReference>
<evidence type="ECO:0000259" key="12">
    <source>
        <dbReference type="PROSITE" id="PS51387"/>
    </source>
</evidence>
<dbReference type="InterPro" id="IPR036318">
    <property type="entry name" value="FAD-bd_PCMH-like_sf"/>
</dbReference>
<dbReference type="InterPro" id="IPR016169">
    <property type="entry name" value="FAD-bd_PCMH_sub2"/>
</dbReference>
<dbReference type="GO" id="GO:1903457">
    <property type="term" value="P:lactate catabolic process"/>
    <property type="evidence" value="ECO:0007669"/>
    <property type="project" value="TreeGrafter"/>
</dbReference>
<keyword evidence="16" id="KW-1185">Reference proteome</keyword>
<dbReference type="GO" id="GO:0008720">
    <property type="term" value="F:D-lactate dehydrogenase (NAD+) activity"/>
    <property type="evidence" value="ECO:0007669"/>
    <property type="project" value="TreeGrafter"/>
</dbReference>
<dbReference type="SUPFAM" id="SSF55103">
    <property type="entry name" value="FAD-linked oxidases, C-terminal domain"/>
    <property type="match status" value="1"/>
</dbReference>
<proteinExistence type="inferred from homology"/>
<comment type="cofactor">
    <cofactor evidence="1">
        <name>FAD</name>
        <dbReference type="ChEBI" id="CHEBI:57692"/>
    </cofactor>
</comment>
<dbReference type="Pfam" id="PF01565">
    <property type="entry name" value="FAD_binding_4"/>
    <property type="match status" value="1"/>
</dbReference>
<evidence type="ECO:0000313" key="14">
    <source>
        <dbReference type="EMBL" id="QIW11978.1"/>
    </source>
</evidence>
<dbReference type="Proteomes" id="UP000681131">
    <property type="component" value="Chromosome"/>
</dbReference>
<dbReference type="InterPro" id="IPR017900">
    <property type="entry name" value="4Fe4S_Fe_S_CS"/>
</dbReference>
<dbReference type="InterPro" id="IPR016164">
    <property type="entry name" value="FAD-linked_Oxase-like_C"/>
</dbReference>
<dbReference type="EMBL" id="CP021781">
    <property type="protein sequence ID" value="AXA33744.1"/>
    <property type="molecule type" value="Genomic_DNA"/>
</dbReference>
<dbReference type="GO" id="GO:0071949">
    <property type="term" value="F:FAD binding"/>
    <property type="evidence" value="ECO:0007669"/>
    <property type="project" value="InterPro"/>
</dbReference>
<dbReference type="KEGG" id="fad:CDH04_04650"/>
<dbReference type="Pfam" id="PF02913">
    <property type="entry name" value="FAD-oxidase_C"/>
    <property type="match status" value="1"/>
</dbReference>
<dbReference type="SUPFAM" id="SSF46548">
    <property type="entry name" value="alpha-helical ferredoxin"/>
    <property type="match status" value="1"/>
</dbReference>
<evidence type="ECO:0000259" key="11">
    <source>
        <dbReference type="PROSITE" id="PS51379"/>
    </source>
</evidence>
<sequence length="911" mass="101429">MLKNFKSNISKYINSSQIIENELLRYAYSTDASPYRMVPKLVLIVRTDEEVKQLLKLANSEQIKLTFRTAGTSLSGQAVTDEVLVILAADSWLNYEVSTDGTLIKLQPSIIGAQANKYLKIHKKKIGPDPGSINSAKIGGIIANNSSGMCCGTARNSYATIDSLKVIFADGEVLDTKDENSVKSFLNSKNDFITELVTIRNTIKQDKELEGFIRKKFAIKNTSGYSLNAFLDFEDPIKIIERLIVGSEGTLGFVSEVTLNTVPDYESRALNLIYGKLDDLVALTTKLEQSNVSSVELLDYQSLKSVESQTDLKSFLIPLVDQNTAAIMVELAEENQQKLQQKLKTVESIIDGAEITHQVGFKTDEVQMQTLWKTRNGVLPTIAGARPDGTTVLIEDIAVNILDLPALIVDLKKMFVKYSYNNAAIFGHVLAGNIHFVLTPNFNNKDELINYDNFMKELTDVVAGKYNGSLKAEHGSGRNISPFAIVEWGEKCWDIMWQIKSLFDPKHILNPDVKITKDKNLHTKNLKELNNVDEQIDKCMECGFCEPVCPSRSLSLTPRQRNTVARKINTLKGAEKEKWQQDFEYYGIKTCATTSLCKTRCPVDIDTGSFILSQKAEANKSVNHAKEISAAKLKVQMGNVAAKVVGKENLQNITKAVHSKFKAIPIYLDTMPKAQSDIFANTNPSISNKSKVKKALLLPACPNRIFSSANDSMKYPSQLILEKLGYDVEYPTDVNSKCCGQMYNSMRNVTQEKVIEKDLQEIDYTQYDVAVLDNSSCSNFAKHNGVEIVDINSLILENLDTLNIRQKYKSIALHIDCSTRKQNIDQKYIDALNKCANEVVTPEMIYCCGFAGDKGFSVPELNASSLSGLQSQIKDCDIGVSFNRSCQIGLSHHGKLKYVSFVDLLLDCVED</sequence>
<dbReference type="EC" id="1.1.2.4" evidence="10"/>
<evidence type="ECO:0000313" key="15">
    <source>
        <dbReference type="Proteomes" id="UP000251120"/>
    </source>
</evidence>
<keyword evidence="4" id="KW-0479">Metal-binding</keyword>
<dbReference type="PROSITE" id="PS51379">
    <property type="entry name" value="4FE4S_FER_2"/>
    <property type="match status" value="1"/>
</dbReference>
<keyword evidence="5" id="KW-0274">FAD</keyword>
<evidence type="ECO:0000256" key="3">
    <source>
        <dbReference type="ARBA" id="ARBA00022630"/>
    </source>
</evidence>
<dbReference type="PANTHER" id="PTHR11748:SF111">
    <property type="entry name" value="D-LACTATE DEHYDROGENASE, MITOCHONDRIAL-RELATED"/>
    <property type="match status" value="1"/>
</dbReference>
<dbReference type="PROSITE" id="PS00198">
    <property type="entry name" value="4FE4S_FER_1"/>
    <property type="match status" value="1"/>
</dbReference>
<protein>
    <recommendedName>
        <fullName evidence="10">D-lactate dehydrogenase (cytochrome)</fullName>
        <ecNumber evidence="10">1.1.2.4</ecNumber>
    </recommendedName>
</protein>
<dbReference type="InterPro" id="IPR009051">
    <property type="entry name" value="Helical_ferredxn"/>
</dbReference>
<dbReference type="EMBL" id="CP043424">
    <property type="protein sequence ID" value="QIW11978.1"/>
    <property type="molecule type" value="Genomic_DNA"/>
</dbReference>
<dbReference type="InterPro" id="IPR004017">
    <property type="entry name" value="Cys_rich_dom"/>
</dbReference>
<gene>
    <name evidence="13" type="ORF">CDH04_04650</name>
    <name evidence="14" type="ORF">FZC43_04655</name>
</gene>
<evidence type="ECO:0000313" key="16">
    <source>
        <dbReference type="Proteomes" id="UP000681131"/>
    </source>
</evidence>
<evidence type="ECO:0000256" key="5">
    <source>
        <dbReference type="ARBA" id="ARBA00022827"/>
    </source>
</evidence>
<organism evidence="13 15">
    <name type="scientific">Francisella adeliensis</name>
    <dbReference type="NCBI Taxonomy" id="2007306"/>
    <lineage>
        <taxon>Bacteria</taxon>
        <taxon>Pseudomonadati</taxon>
        <taxon>Pseudomonadota</taxon>
        <taxon>Gammaproteobacteria</taxon>
        <taxon>Thiotrichales</taxon>
        <taxon>Francisellaceae</taxon>
        <taxon>Francisella</taxon>
    </lineage>
</organism>
<dbReference type="InterPro" id="IPR004113">
    <property type="entry name" value="FAD-bd_oxidored_4_C"/>
</dbReference>
<dbReference type="Proteomes" id="UP000251120">
    <property type="component" value="Chromosome"/>
</dbReference>
<dbReference type="RefSeq" id="WP_112869918.1">
    <property type="nucleotide sequence ID" value="NZ_CP043424.1"/>
</dbReference>
<reference evidence="14 16" key="2">
    <citation type="submission" date="2019-08" db="EMBL/GenBank/DDBJ databases">
        <title>Complete genome sequences of Francisella adeliensis (FSC1325 and FSC1326).</title>
        <authorList>
            <person name="Ohrman C."/>
            <person name="Uneklint I."/>
            <person name="Vallesi A."/>
            <person name="Karlsson L."/>
            <person name="Sjodin A."/>
        </authorList>
    </citation>
    <scope>NUCLEOTIDE SEQUENCE [LARGE SCALE GENOMIC DNA]</scope>
    <source>
        <strain evidence="14 16">FSC1325</strain>
    </source>
</reference>
<comment type="similarity">
    <text evidence="2">Belongs to the FAD-binding oxidoreductase/transferase type 4 family.</text>
</comment>